<dbReference type="Pfam" id="PF07676">
    <property type="entry name" value="PD40"/>
    <property type="match status" value="1"/>
</dbReference>
<evidence type="ECO:0000313" key="4">
    <source>
        <dbReference type="Proteomes" id="UP000584670"/>
    </source>
</evidence>
<dbReference type="Proteomes" id="UP000584670">
    <property type="component" value="Unassembled WGS sequence"/>
</dbReference>
<keyword evidence="2" id="KW-0732">Signal</keyword>
<dbReference type="Gene3D" id="2.120.10.30">
    <property type="entry name" value="TolB, C-terminal domain"/>
    <property type="match status" value="2"/>
</dbReference>
<reference evidence="3 4" key="1">
    <citation type="submission" date="2020-08" db="EMBL/GenBank/DDBJ databases">
        <title>Streptomyces sp. PSKA01 genome sequencing and assembly.</title>
        <authorList>
            <person name="Mandal S."/>
            <person name="Maiti P.K."/>
            <person name="Das P."/>
        </authorList>
    </citation>
    <scope>NUCLEOTIDE SEQUENCE [LARGE SCALE GENOMIC DNA]</scope>
    <source>
        <strain evidence="3 4">PSKA01</strain>
    </source>
</reference>
<sequence length="417" mass="44525">MSVVVLAGAMVALSAVSAAPAPEPRTERVTLSAAGEQIQQGASGNALSADGRYLAFVSDDPDVVPGDTNGVTDVFVRDLRRGTVERVNVASDGTQAEGGAYGTYRAEISGDGRYIAFRSSATNLVEWPEPPQPYAQDVYVHDRKTGRTERISVAADGGSGWASDSFDMSRDGRYIAFTASSGRIEPDAPTDQTMAYVADRRTGAVKRISDRIPSDWYVPSVTLSGDGSHLAYVQRHPRGGRHELWLADLRTGEQKLVNAASDGSPTNGSPSGARLSEDGSLVAFSSFDESLVPEAPTYTWELYLKDMRTGKTRWITHEGEGGLGGGLLSADGRLLAYMTETKSGDEVVAENVHVRDLRTGRTELVTRTLAGGPQAKGYSAPIDFSRDGRLLSLYSDSSELVPGDTNGAGDGFLHRLR</sequence>
<name>A0A7X1J3Q8_9ACTN</name>
<comment type="caution">
    <text evidence="3">The sequence shown here is derived from an EMBL/GenBank/DDBJ whole genome shotgun (WGS) entry which is preliminary data.</text>
</comment>
<protein>
    <submittedName>
        <fullName evidence="3">PD40 domain-containing protein</fullName>
    </submittedName>
</protein>
<evidence type="ECO:0000256" key="1">
    <source>
        <dbReference type="ARBA" id="ARBA00009820"/>
    </source>
</evidence>
<dbReference type="EMBL" id="JACMSF010000014">
    <property type="protein sequence ID" value="MBC2902975.1"/>
    <property type="molecule type" value="Genomic_DNA"/>
</dbReference>
<keyword evidence="4" id="KW-1185">Reference proteome</keyword>
<evidence type="ECO:0000313" key="3">
    <source>
        <dbReference type="EMBL" id="MBC2902975.1"/>
    </source>
</evidence>
<feature type="signal peptide" evidence="2">
    <location>
        <begin position="1"/>
        <end position="18"/>
    </location>
</feature>
<organism evidence="3 4">
    <name type="scientific">Streptomyces cupreus</name>
    <dbReference type="NCBI Taxonomy" id="2759956"/>
    <lineage>
        <taxon>Bacteria</taxon>
        <taxon>Bacillati</taxon>
        <taxon>Actinomycetota</taxon>
        <taxon>Actinomycetes</taxon>
        <taxon>Kitasatosporales</taxon>
        <taxon>Streptomycetaceae</taxon>
        <taxon>Streptomyces</taxon>
    </lineage>
</organism>
<dbReference type="PANTHER" id="PTHR36842:SF2">
    <property type="entry name" value="SLR0505 PROTEIN"/>
    <property type="match status" value="1"/>
</dbReference>
<dbReference type="SUPFAM" id="SSF82171">
    <property type="entry name" value="DPP6 N-terminal domain-like"/>
    <property type="match status" value="1"/>
</dbReference>
<feature type="chain" id="PRO_5038579130" evidence="2">
    <location>
        <begin position="19"/>
        <end position="417"/>
    </location>
</feature>
<dbReference type="RefSeq" id="WP_186282877.1">
    <property type="nucleotide sequence ID" value="NZ_JACMSF010000014.1"/>
</dbReference>
<dbReference type="InterPro" id="IPR011659">
    <property type="entry name" value="WD40"/>
</dbReference>
<comment type="similarity">
    <text evidence="1">Belongs to the TolB family.</text>
</comment>
<dbReference type="PANTHER" id="PTHR36842">
    <property type="entry name" value="PROTEIN TOLB HOMOLOG"/>
    <property type="match status" value="1"/>
</dbReference>
<dbReference type="InterPro" id="IPR011042">
    <property type="entry name" value="6-blade_b-propeller_TolB-like"/>
</dbReference>
<gene>
    <name evidence="3" type="ORF">H4N64_15420</name>
</gene>
<proteinExistence type="inferred from homology"/>
<dbReference type="AlphaFoldDB" id="A0A7X1J3Q8"/>
<evidence type="ECO:0000256" key="2">
    <source>
        <dbReference type="SAM" id="SignalP"/>
    </source>
</evidence>
<accession>A0A7X1J3Q8</accession>